<feature type="compositionally biased region" description="Basic and acidic residues" evidence="1">
    <location>
        <begin position="82"/>
        <end position="94"/>
    </location>
</feature>
<sequence>RRRHGHVHGHGHLRCPGGGRCQCEHARVDHPAVAQAGECRSVDVPGLQRHEDLASRGAGGRQAAAPALLVRRRGGGPGGGRGAEREAPGGRLSRDQGPAGQHGGEPWLWAAAAVRLLRGGSP</sequence>
<keyword evidence="3" id="KW-1185">Reference proteome</keyword>
<name>A0ABN9PQ20_9DINO</name>
<evidence type="ECO:0000256" key="1">
    <source>
        <dbReference type="SAM" id="MobiDB-lite"/>
    </source>
</evidence>
<feature type="region of interest" description="Disordered" evidence="1">
    <location>
        <begin position="53"/>
        <end position="106"/>
    </location>
</feature>
<proteinExistence type="predicted"/>
<dbReference type="Proteomes" id="UP001189429">
    <property type="component" value="Unassembled WGS sequence"/>
</dbReference>
<accession>A0ABN9PQ20</accession>
<organism evidence="2 3">
    <name type="scientific">Prorocentrum cordatum</name>
    <dbReference type="NCBI Taxonomy" id="2364126"/>
    <lineage>
        <taxon>Eukaryota</taxon>
        <taxon>Sar</taxon>
        <taxon>Alveolata</taxon>
        <taxon>Dinophyceae</taxon>
        <taxon>Prorocentrales</taxon>
        <taxon>Prorocentraceae</taxon>
        <taxon>Prorocentrum</taxon>
    </lineage>
</organism>
<comment type="caution">
    <text evidence="2">The sequence shown here is derived from an EMBL/GenBank/DDBJ whole genome shotgun (WGS) entry which is preliminary data.</text>
</comment>
<protein>
    <submittedName>
        <fullName evidence="2">Uncharacterized protein</fullName>
    </submittedName>
</protein>
<dbReference type="EMBL" id="CAUYUJ010001033">
    <property type="protein sequence ID" value="CAK0793810.1"/>
    <property type="molecule type" value="Genomic_DNA"/>
</dbReference>
<evidence type="ECO:0000313" key="2">
    <source>
        <dbReference type="EMBL" id="CAK0793810.1"/>
    </source>
</evidence>
<reference evidence="2" key="1">
    <citation type="submission" date="2023-10" db="EMBL/GenBank/DDBJ databases">
        <authorList>
            <person name="Chen Y."/>
            <person name="Shah S."/>
            <person name="Dougan E. K."/>
            <person name="Thang M."/>
            <person name="Chan C."/>
        </authorList>
    </citation>
    <scope>NUCLEOTIDE SEQUENCE [LARGE SCALE GENOMIC DNA]</scope>
</reference>
<evidence type="ECO:0000313" key="3">
    <source>
        <dbReference type="Proteomes" id="UP001189429"/>
    </source>
</evidence>
<feature type="non-terminal residue" evidence="2">
    <location>
        <position position="1"/>
    </location>
</feature>
<feature type="non-terminal residue" evidence="2">
    <location>
        <position position="122"/>
    </location>
</feature>
<gene>
    <name evidence="2" type="ORF">PCOR1329_LOCUS3972</name>
</gene>